<accession>D2V659</accession>
<organism evidence="3">
    <name type="scientific">Naegleria gruberi</name>
    <name type="common">Amoeba</name>
    <dbReference type="NCBI Taxonomy" id="5762"/>
    <lineage>
        <taxon>Eukaryota</taxon>
        <taxon>Discoba</taxon>
        <taxon>Heterolobosea</taxon>
        <taxon>Tetramitia</taxon>
        <taxon>Eutetramitia</taxon>
        <taxon>Vahlkampfiidae</taxon>
        <taxon>Naegleria</taxon>
    </lineage>
</organism>
<evidence type="ECO:0000313" key="3">
    <source>
        <dbReference type="Proteomes" id="UP000006671"/>
    </source>
</evidence>
<evidence type="ECO:0000256" key="1">
    <source>
        <dbReference type="SAM" id="MobiDB-lite"/>
    </source>
</evidence>
<dbReference type="VEuPathDB" id="AmoebaDB:NAEGRDRAFT_78745"/>
<dbReference type="GeneID" id="8849406"/>
<dbReference type="AlphaFoldDB" id="D2V659"/>
<dbReference type="InParanoid" id="D2V659"/>
<evidence type="ECO:0000313" key="2">
    <source>
        <dbReference type="EMBL" id="EFC47908.1"/>
    </source>
</evidence>
<protein>
    <submittedName>
        <fullName evidence="2">Uncharacterized protein</fullName>
    </submittedName>
</protein>
<dbReference type="EMBL" id="GG738853">
    <property type="protein sequence ID" value="EFC47908.1"/>
    <property type="molecule type" value="Genomic_DNA"/>
</dbReference>
<dbReference type="RefSeq" id="XP_002680652.1">
    <property type="nucleotide sequence ID" value="XM_002680606.1"/>
</dbReference>
<keyword evidence="3" id="KW-1185">Reference proteome</keyword>
<gene>
    <name evidence="2" type="ORF">NAEGRDRAFT_78745</name>
</gene>
<name>D2V659_NAEGR</name>
<dbReference type="KEGG" id="ngr:NAEGRDRAFT_78745"/>
<feature type="region of interest" description="Disordered" evidence="1">
    <location>
        <begin position="1"/>
        <end position="21"/>
    </location>
</feature>
<sequence>MTRINNQKTVEENTSQLNHNPYFQQEDSNYEEEVPTLIIHSSSPPSSTPTTVAFDYSNSSKTVSSNQPQLSLNLQINQNYYSNSFDSPVSIISQSEEEIDESDLEFASFKSVSNQYFQVSSPIQQEEPVENQYNNQEIQSVEMMNASNNNNNYQQPMSQDSYKSSAIEYGMHQEASVPYNDNLSTSHDSSTTTNYL</sequence>
<dbReference type="Proteomes" id="UP000006671">
    <property type="component" value="Unassembled WGS sequence"/>
</dbReference>
<proteinExistence type="predicted"/>
<reference evidence="2 3" key="1">
    <citation type="journal article" date="2010" name="Cell">
        <title>The genome of Naegleria gruberi illuminates early eukaryotic versatility.</title>
        <authorList>
            <person name="Fritz-Laylin L.K."/>
            <person name="Prochnik S.E."/>
            <person name="Ginger M.L."/>
            <person name="Dacks J.B."/>
            <person name="Carpenter M.L."/>
            <person name="Field M.C."/>
            <person name="Kuo A."/>
            <person name="Paredez A."/>
            <person name="Chapman J."/>
            <person name="Pham J."/>
            <person name="Shu S."/>
            <person name="Neupane R."/>
            <person name="Cipriano M."/>
            <person name="Mancuso J."/>
            <person name="Tu H."/>
            <person name="Salamov A."/>
            <person name="Lindquist E."/>
            <person name="Shapiro H."/>
            <person name="Lucas S."/>
            <person name="Grigoriev I.V."/>
            <person name="Cande W.Z."/>
            <person name="Fulton C."/>
            <person name="Rokhsar D.S."/>
            <person name="Dawson S.C."/>
        </authorList>
    </citation>
    <scope>NUCLEOTIDE SEQUENCE [LARGE SCALE GENOMIC DNA]</scope>
    <source>
        <strain evidence="2 3">NEG-M</strain>
    </source>
</reference>